<dbReference type="PROSITE" id="PS51462">
    <property type="entry name" value="NUDIX"/>
    <property type="match status" value="1"/>
</dbReference>
<dbReference type="InterPro" id="IPR047198">
    <property type="entry name" value="DDP-like_NUDIX"/>
</dbReference>
<dbReference type="OrthoDB" id="9797568at2"/>
<evidence type="ECO:0000313" key="3">
    <source>
        <dbReference type="EMBL" id="PWG01553.1"/>
    </source>
</evidence>
<name>A0A2U2IZN5_9SPHN</name>
<evidence type="ECO:0000259" key="2">
    <source>
        <dbReference type="PROSITE" id="PS51462"/>
    </source>
</evidence>
<dbReference type="InterPro" id="IPR052912">
    <property type="entry name" value="UPF0111_domain"/>
</dbReference>
<evidence type="ECO:0000256" key="1">
    <source>
        <dbReference type="ARBA" id="ARBA00008591"/>
    </source>
</evidence>
<dbReference type="AlphaFoldDB" id="A0A2U2IZN5"/>
<comment type="similarity">
    <text evidence="1">Belongs to the UPF0111 family.</text>
</comment>
<protein>
    <submittedName>
        <fullName evidence="3">DUF47 domain-containing protein</fullName>
    </submittedName>
</protein>
<dbReference type="InterPro" id="IPR038078">
    <property type="entry name" value="PhoU-like_sf"/>
</dbReference>
<dbReference type="RefSeq" id="WP_109269693.1">
    <property type="nucleotide sequence ID" value="NZ_QFFF01000001.1"/>
</dbReference>
<dbReference type="Gene3D" id="3.90.79.10">
    <property type="entry name" value="Nucleoside Triphosphate Pyrophosphohydrolase"/>
    <property type="match status" value="1"/>
</dbReference>
<sequence>MLEKYGVLAYDIAADGEPRFLLITSRETKRWVIPRGNAVPGLPPHQSAAQEAYEEAGLTGLVDPEEIGTYRFDKRRKGGTTEEAIVHVFPLRTTIQSGQWPEREERDTRWFTREEAAAAVDEPGLKALIRDFTPPAEAAARVPVAALSAPPPLGKRPGFFRLFKAIMPKEDSFFDLFARHAETVVGGADAMSAMFSGEAGIEESCRRIAEFEQQADTITRDVLHAVRRSFITPFDRSAITGLISSMDDTIDEMHQTAKAISRYEVSAFEPQMHEMAALSAQAARLVVEAVPLLRSVGKNGGRLDRITENIVHLEGAADDLHEDGLKALFKAHGESRPMAFFVGREIYSHLERVLDGFEDVANEIQGVVIDHA</sequence>
<accession>A0A2U2IZN5</accession>
<keyword evidence="4" id="KW-1185">Reference proteome</keyword>
<dbReference type="InterPro" id="IPR015797">
    <property type="entry name" value="NUDIX_hydrolase-like_dom_sf"/>
</dbReference>
<dbReference type="InterPro" id="IPR018445">
    <property type="entry name" value="Put_Phosphate_transp_reg"/>
</dbReference>
<evidence type="ECO:0000313" key="4">
    <source>
        <dbReference type="Proteomes" id="UP000245916"/>
    </source>
</evidence>
<comment type="caution">
    <text evidence="3">The sequence shown here is derived from an EMBL/GenBank/DDBJ whole genome shotgun (WGS) entry which is preliminary data.</text>
</comment>
<proteinExistence type="inferred from homology"/>
<dbReference type="SUPFAM" id="SSF55811">
    <property type="entry name" value="Nudix"/>
    <property type="match status" value="1"/>
</dbReference>
<feature type="domain" description="Nudix hydrolase" evidence="2">
    <location>
        <begin position="3"/>
        <end position="133"/>
    </location>
</feature>
<dbReference type="Pfam" id="PF00293">
    <property type="entry name" value="NUDIX"/>
    <property type="match status" value="1"/>
</dbReference>
<dbReference type="EMBL" id="QFFF01000001">
    <property type="protein sequence ID" value="PWG01553.1"/>
    <property type="molecule type" value="Genomic_DNA"/>
</dbReference>
<gene>
    <name evidence="3" type="ORF">DF286_00710</name>
</gene>
<reference evidence="3 4" key="1">
    <citation type="submission" date="2018-05" db="EMBL/GenBank/DDBJ databases">
        <title>Genome of Sphingosinicella humi QZX222.</title>
        <authorList>
            <person name="Qiao Z."/>
            <person name="Wang G."/>
        </authorList>
    </citation>
    <scope>NUCLEOTIDE SEQUENCE [LARGE SCALE GENOMIC DNA]</scope>
    <source>
        <strain evidence="3 4">QZX222</strain>
    </source>
</reference>
<dbReference type="InterPro" id="IPR000086">
    <property type="entry name" value="NUDIX_hydrolase_dom"/>
</dbReference>
<organism evidence="3 4">
    <name type="scientific">Allosphingosinicella humi</name>
    <dbReference type="NCBI Taxonomy" id="2068657"/>
    <lineage>
        <taxon>Bacteria</taxon>
        <taxon>Pseudomonadati</taxon>
        <taxon>Pseudomonadota</taxon>
        <taxon>Alphaproteobacteria</taxon>
        <taxon>Sphingomonadales</taxon>
        <taxon>Sphingomonadaceae</taxon>
        <taxon>Allosphingosinicella</taxon>
    </lineage>
</organism>
<dbReference type="Gene3D" id="1.20.58.220">
    <property type="entry name" value="Phosphate transport system protein phou homolog 2, domain 2"/>
    <property type="match status" value="1"/>
</dbReference>
<dbReference type="PANTHER" id="PTHR37298">
    <property type="entry name" value="UPF0111 PROTEIN YKAA"/>
    <property type="match status" value="1"/>
</dbReference>
<dbReference type="Proteomes" id="UP000245916">
    <property type="component" value="Unassembled WGS sequence"/>
</dbReference>
<dbReference type="GO" id="GO:0016462">
    <property type="term" value="F:pyrophosphatase activity"/>
    <property type="evidence" value="ECO:0007669"/>
    <property type="project" value="InterPro"/>
</dbReference>
<dbReference type="Pfam" id="PF01865">
    <property type="entry name" value="PhoU_div"/>
    <property type="match status" value="1"/>
</dbReference>
<dbReference type="CDD" id="cd04666">
    <property type="entry name" value="NUDIX_DIPP2_like_Nudt4"/>
    <property type="match status" value="1"/>
</dbReference>
<dbReference type="PANTHER" id="PTHR37298:SF1">
    <property type="entry name" value="UPF0111 PROTEIN YKAA"/>
    <property type="match status" value="1"/>
</dbReference>